<dbReference type="PANTHER" id="PTHR36838">
    <property type="entry name" value="AUXIN EFFLUX CARRIER FAMILY PROTEIN"/>
    <property type="match status" value="1"/>
</dbReference>
<organism evidence="8 9">
    <name type="scientific">Limimaricola variabilis</name>
    <dbReference type="NCBI Taxonomy" id="1492771"/>
    <lineage>
        <taxon>Bacteria</taxon>
        <taxon>Pseudomonadati</taxon>
        <taxon>Pseudomonadota</taxon>
        <taxon>Alphaproteobacteria</taxon>
        <taxon>Rhodobacterales</taxon>
        <taxon>Paracoccaceae</taxon>
        <taxon>Limimaricola</taxon>
    </lineage>
</organism>
<evidence type="ECO:0000256" key="2">
    <source>
        <dbReference type="ARBA" id="ARBA00022448"/>
    </source>
</evidence>
<feature type="transmembrane region" description="Helical" evidence="7">
    <location>
        <begin position="235"/>
        <end position="254"/>
    </location>
</feature>
<keyword evidence="6 7" id="KW-0472">Membrane</keyword>
<keyword evidence="4 7" id="KW-0812">Transmembrane</keyword>
<proteinExistence type="predicted"/>
<dbReference type="InterPro" id="IPR004776">
    <property type="entry name" value="Mem_transp_PIN-like"/>
</dbReference>
<reference evidence="8 9" key="1">
    <citation type="submission" date="2020-08" db="EMBL/GenBank/DDBJ databases">
        <title>Genomic Encyclopedia of Type Strains, Phase III (KMG-III): the genomes of soil and plant-associated and newly described type strains.</title>
        <authorList>
            <person name="Whitman W."/>
        </authorList>
    </citation>
    <scope>NUCLEOTIDE SEQUENCE [LARGE SCALE GENOMIC DNA]</scope>
    <source>
        <strain evidence="8 9">CECT 8572</strain>
    </source>
</reference>
<keyword evidence="2" id="KW-0813">Transport</keyword>
<keyword evidence="5 7" id="KW-1133">Transmembrane helix</keyword>
<keyword evidence="3" id="KW-1003">Cell membrane</keyword>
<feature type="transmembrane region" description="Helical" evidence="7">
    <location>
        <begin position="166"/>
        <end position="184"/>
    </location>
</feature>
<feature type="transmembrane region" description="Helical" evidence="7">
    <location>
        <begin position="96"/>
        <end position="118"/>
    </location>
</feature>
<dbReference type="Proteomes" id="UP000576152">
    <property type="component" value="Unassembled WGS sequence"/>
</dbReference>
<feature type="transmembrane region" description="Helical" evidence="7">
    <location>
        <begin position="260"/>
        <end position="280"/>
    </location>
</feature>
<comment type="caution">
    <text evidence="8">The sequence shown here is derived from an EMBL/GenBank/DDBJ whole genome shotgun (WGS) entry which is preliminary data.</text>
</comment>
<dbReference type="PANTHER" id="PTHR36838:SF3">
    <property type="entry name" value="TRANSPORTER AUXIN EFFLUX CARRIER EC FAMILY"/>
    <property type="match status" value="1"/>
</dbReference>
<sequence length="314" mass="32729">MFDILSTTGVIFVLIGVGYLSVRMGVLGASDTATLGKFVVSFALPALIFRAVTQRPLSEIADPGYLAAMLFGSLAVFLAGYWWMRRRDHSPQASTFHAMGMSCANSGFIGYPVLLMALPSVATSALAMNMVVENLVMIPLVLVMAERASSAGQGGHRLALMIGARLIRNPIVLALAFGMAISWFGLQLPLLIERSVDTLANSSAALSLAVIGGTLATLPLSAVNGSVIPVVVGKLLLHPLAVGLGLIAMASAGLDVRDEGLAAAAVIMSAMPAMGIYPILAQRFGQERSAAVAMLAMTAMSFVTISVVLWLALP</sequence>
<dbReference type="RefSeq" id="WP_183475363.1">
    <property type="nucleotide sequence ID" value="NZ_JACIBX010000024.1"/>
</dbReference>
<name>A0ABR6HTQ9_9RHOB</name>
<feature type="transmembrane region" description="Helical" evidence="7">
    <location>
        <begin position="292"/>
        <end position="313"/>
    </location>
</feature>
<dbReference type="Pfam" id="PF03547">
    <property type="entry name" value="Mem_trans"/>
    <property type="match status" value="1"/>
</dbReference>
<dbReference type="EMBL" id="JACIBX010000024">
    <property type="protein sequence ID" value="MBB3713910.1"/>
    <property type="molecule type" value="Genomic_DNA"/>
</dbReference>
<gene>
    <name evidence="8" type="ORF">FHS00_003517</name>
</gene>
<feature type="transmembrane region" description="Helical" evidence="7">
    <location>
        <begin position="6"/>
        <end position="22"/>
    </location>
</feature>
<comment type="subcellular location">
    <subcellularLocation>
        <location evidence="1">Membrane</location>
        <topology evidence="1">Multi-pass membrane protein</topology>
    </subcellularLocation>
</comment>
<protein>
    <recommendedName>
        <fullName evidence="10">AEC family transporter</fullName>
    </recommendedName>
</protein>
<evidence type="ECO:0000256" key="5">
    <source>
        <dbReference type="ARBA" id="ARBA00022989"/>
    </source>
</evidence>
<keyword evidence="9" id="KW-1185">Reference proteome</keyword>
<evidence type="ECO:0000256" key="7">
    <source>
        <dbReference type="SAM" id="Phobius"/>
    </source>
</evidence>
<feature type="transmembrane region" description="Helical" evidence="7">
    <location>
        <begin position="204"/>
        <end position="223"/>
    </location>
</feature>
<evidence type="ECO:0000256" key="4">
    <source>
        <dbReference type="ARBA" id="ARBA00022692"/>
    </source>
</evidence>
<evidence type="ECO:0000313" key="9">
    <source>
        <dbReference type="Proteomes" id="UP000576152"/>
    </source>
</evidence>
<accession>A0ABR6HTQ9</accession>
<evidence type="ECO:0000256" key="1">
    <source>
        <dbReference type="ARBA" id="ARBA00004141"/>
    </source>
</evidence>
<evidence type="ECO:0000313" key="8">
    <source>
        <dbReference type="EMBL" id="MBB3713910.1"/>
    </source>
</evidence>
<evidence type="ECO:0008006" key="10">
    <source>
        <dbReference type="Google" id="ProtNLM"/>
    </source>
</evidence>
<feature type="transmembrane region" description="Helical" evidence="7">
    <location>
        <begin position="34"/>
        <end position="52"/>
    </location>
</feature>
<feature type="transmembrane region" description="Helical" evidence="7">
    <location>
        <begin position="124"/>
        <end position="145"/>
    </location>
</feature>
<feature type="transmembrane region" description="Helical" evidence="7">
    <location>
        <begin position="64"/>
        <end position="84"/>
    </location>
</feature>
<evidence type="ECO:0000256" key="6">
    <source>
        <dbReference type="ARBA" id="ARBA00023136"/>
    </source>
</evidence>
<evidence type="ECO:0000256" key="3">
    <source>
        <dbReference type="ARBA" id="ARBA00022475"/>
    </source>
</evidence>